<dbReference type="Proteomes" id="UP001175271">
    <property type="component" value="Unassembled WGS sequence"/>
</dbReference>
<dbReference type="SMART" id="SM00184">
    <property type="entry name" value="RING"/>
    <property type="match status" value="1"/>
</dbReference>
<protein>
    <recommendedName>
        <fullName evidence="6">RING-type domain-containing protein</fullName>
    </recommendedName>
</protein>
<proteinExistence type="predicted"/>
<dbReference type="AlphaFoldDB" id="A0AA39IGM7"/>
<keyword evidence="3" id="KW-0862">Zinc</keyword>
<dbReference type="InterPro" id="IPR017907">
    <property type="entry name" value="Znf_RING_CS"/>
</dbReference>
<dbReference type="Gene3D" id="3.30.40.10">
    <property type="entry name" value="Zinc/RING finger domain, C3HC4 (zinc finger)"/>
    <property type="match status" value="1"/>
</dbReference>
<evidence type="ECO:0000256" key="5">
    <source>
        <dbReference type="SAM" id="MobiDB-lite"/>
    </source>
</evidence>
<evidence type="ECO:0000313" key="8">
    <source>
        <dbReference type="Proteomes" id="UP001175271"/>
    </source>
</evidence>
<evidence type="ECO:0000259" key="6">
    <source>
        <dbReference type="PROSITE" id="PS50089"/>
    </source>
</evidence>
<name>A0AA39IGM7_9BILA</name>
<dbReference type="InterPro" id="IPR001841">
    <property type="entry name" value="Znf_RING"/>
</dbReference>
<evidence type="ECO:0000256" key="4">
    <source>
        <dbReference type="PROSITE-ProRule" id="PRU00175"/>
    </source>
</evidence>
<evidence type="ECO:0000256" key="2">
    <source>
        <dbReference type="ARBA" id="ARBA00022771"/>
    </source>
</evidence>
<dbReference type="InterPro" id="IPR027370">
    <property type="entry name" value="Znf-RING_euk"/>
</dbReference>
<evidence type="ECO:0000256" key="3">
    <source>
        <dbReference type="ARBA" id="ARBA00022833"/>
    </source>
</evidence>
<keyword evidence="1" id="KW-0479">Metal-binding</keyword>
<feature type="domain" description="RING-type" evidence="6">
    <location>
        <begin position="16"/>
        <end position="54"/>
    </location>
</feature>
<dbReference type="Pfam" id="PF13445">
    <property type="entry name" value="zf-RING_UBOX"/>
    <property type="match status" value="1"/>
</dbReference>
<dbReference type="PROSITE" id="PS00518">
    <property type="entry name" value="ZF_RING_1"/>
    <property type="match status" value="1"/>
</dbReference>
<feature type="region of interest" description="Disordered" evidence="5">
    <location>
        <begin position="153"/>
        <end position="182"/>
    </location>
</feature>
<evidence type="ECO:0000313" key="7">
    <source>
        <dbReference type="EMBL" id="KAK0423206.1"/>
    </source>
</evidence>
<dbReference type="InterPro" id="IPR013083">
    <property type="entry name" value="Znf_RING/FYVE/PHD"/>
</dbReference>
<sequence length="229" mass="26587">MAFPHCADHSRLIPCCPSCQSQYDVHYSPHVLPCGHSFCGVCLRRQKKKRCLRCGKKYRRFNCNVALKGVVESLRYLNEMEAEKSERCDECDERYPLRWMRACHTCKEDIQKIVNHSLLQCHICLECCVSRHNGHYYSRIDISLPREIHSHRHPLPSAPYTRRHSSVALRSTSTPHTRHVTPSSSRFYSTIIDPVDESPRNQSVENHTYFSGSPNYINIGAEEVKKCRL</sequence>
<dbReference type="GO" id="GO:0008270">
    <property type="term" value="F:zinc ion binding"/>
    <property type="evidence" value="ECO:0007669"/>
    <property type="project" value="UniProtKB-KW"/>
</dbReference>
<dbReference type="PROSITE" id="PS50089">
    <property type="entry name" value="ZF_RING_2"/>
    <property type="match status" value="1"/>
</dbReference>
<feature type="compositionally biased region" description="Polar residues" evidence="5">
    <location>
        <begin position="168"/>
        <end position="182"/>
    </location>
</feature>
<evidence type="ECO:0000256" key="1">
    <source>
        <dbReference type="ARBA" id="ARBA00022723"/>
    </source>
</evidence>
<gene>
    <name evidence="7" type="ORF">QR680_008026</name>
</gene>
<comment type="caution">
    <text evidence="7">The sequence shown here is derived from an EMBL/GenBank/DDBJ whole genome shotgun (WGS) entry which is preliminary data.</text>
</comment>
<organism evidence="7 8">
    <name type="scientific">Steinernema hermaphroditum</name>
    <dbReference type="NCBI Taxonomy" id="289476"/>
    <lineage>
        <taxon>Eukaryota</taxon>
        <taxon>Metazoa</taxon>
        <taxon>Ecdysozoa</taxon>
        <taxon>Nematoda</taxon>
        <taxon>Chromadorea</taxon>
        <taxon>Rhabditida</taxon>
        <taxon>Tylenchina</taxon>
        <taxon>Panagrolaimomorpha</taxon>
        <taxon>Strongyloidoidea</taxon>
        <taxon>Steinernematidae</taxon>
        <taxon>Steinernema</taxon>
    </lineage>
</organism>
<keyword evidence="8" id="KW-1185">Reference proteome</keyword>
<dbReference type="SUPFAM" id="SSF57850">
    <property type="entry name" value="RING/U-box"/>
    <property type="match status" value="1"/>
</dbReference>
<accession>A0AA39IGM7</accession>
<dbReference type="EMBL" id="JAUCMV010000001">
    <property type="protein sequence ID" value="KAK0423206.1"/>
    <property type="molecule type" value="Genomic_DNA"/>
</dbReference>
<reference evidence="7" key="1">
    <citation type="submission" date="2023-06" db="EMBL/GenBank/DDBJ databases">
        <title>Genomic analysis of the entomopathogenic nematode Steinernema hermaphroditum.</title>
        <authorList>
            <person name="Schwarz E.M."/>
            <person name="Heppert J.K."/>
            <person name="Baniya A."/>
            <person name="Schwartz H.T."/>
            <person name="Tan C.-H."/>
            <person name="Antoshechkin I."/>
            <person name="Sternberg P.W."/>
            <person name="Goodrich-Blair H."/>
            <person name="Dillman A.R."/>
        </authorList>
    </citation>
    <scope>NUCLEOTIDE SEQUENCE</scope>
    <source>
        <strain evidence="7">PS9179</strain>
        <tissue evidence="7">Whole animal</tissue>
    </source>
</reference>
<keyword evidence="2 4" id="KW-0863">Zinc-finger</keyword>